<dbReference type="PROSITE" id="PS00138">
    <property type="entry name" value="SUBTILASE_SER"/>
    <property type="match status" value="1"/>
</dbReference>
<dbReference type="PANTHER" id="PTHR43806:SF11">
    <property type="entry name" value="CEREVISIN-RELATED"/>
    <property type="match status" value="1"/>
</dbReference>
<feature type="domain" description="Peptidase S8/S53" evidence="7">
    <location>
        <begin position="150"/>
        <end position="386"/>
    </location>
</feature>
<evidence type="ECO:0000256" key="4">
    <source>
        <dbReference type="ARBA" id="ARBA00022825"/>
    </source>
</evidence>
<dbReference type="CDD" id="cd04077">
    <property type="entry name" value="Peptidases_S8_PCSK9_ProteinaseK_like"/>
    <property type="match status" value="1"/>
</dbReference>
<dbReference type="PROSITE" id="PS00137">
    <property type="entry name" value="SUBTILASE_HIS"/>
    <property type="match status" value="1"/>
</dbReference>
<dbReference type="PRINTS" id="PR00723">
    <property type="entry name" value="SUBTILISIN"/>
</dbReference>
<dbReference type="STRING" id="394096.DB31_4882"/>
<evidence type="ECO:0000313" key="10">
    <source>
        <dbReference type="EMBL" id="KFE60700.1"/>
    </source>
</evidence>
<dbReference type="GO" id="GO:0004252">
    <property type="term" value="F:serine-type endopeptidase activity"/>
    <property type="evidence" value="ECO:0007669"/>
    <property type="project" value="UniProtKB-UniRule"/>
</dbReference>
<name>A0A085VSP9_9BACT</name>
<dbReference type="Gene3D" id="3.40.50.200">
    <property type="entry name" value="Peptidase S8/S53 domain"/>
    <property type="match status" value="1"/>
</dbReference>
<dbReference type="EMBL" id="JMCB01000029">
    <property type="protein sequence ID" value="KFE60700.1"/>
    <property type="molecule type" value="Genomic_DNA"/>
</dbReference>
<evidence type="ECO:0000256" key="2">
    <source>
        <dbReference type="ARBA" id="ARBA00022670"/>
    </source>
</evidence>
<dbReference type="PATRIC" id="fig|394096.3.peg.8611"/>
<feature type="active site" description="Charge relay system" evidence="5">
    <location>
        <position position="199"/>
    </location>
</feature>
<evidence type="ECO:0000256" key="6">
    <source>
        <dbReference type="RuleBase" id="RU003355"/>
    </source>
</evidence>
<dbReference type="InterPro" id="IPR022398">
    <property type="entry name" value="Peptidase_S8_His-AS"/>
</dbReference>
<dbReference type="InterPro" id="IPR023828">
    <property type="entry name" value="Peptidase_S8_Ser-AS"/>
</dbReference>
<dbReference type="AlphaFoldDB" id="A0A085VSP9"/>
<reference evidence="9 11" key="1">
    <citation type="submission" date="2014-04" db="EMBL/GenBank/DDBJ databases">
        <title>Genome assembly of Hyalangium minutum DSM 14724.</title>
        <authorList>
            <person name="Sharma G."/>
            <person name="Subramanian S."/>
        </authorList>
    </citation>
    <scope>NUCLEOTIDE SEQUENCE [LARGE SCALE GENOMIC DNA]</scope>
    <source>
        <strain evidence="9 11">DSM 14724</strain>
    </source>
</reference>
<keyword evidence="4 5" id="KW-0720">Serine protease</keyword>
<dbReference type="PROSITE" id="PS51892">
    <property type="entry name" value="SUBTILASE"/>
    <property type="match status" value="1"/>
</dbReference>
<dbReference type="PROSITE" id="PS00136">
    <property type="entry name" value="SUBTILASE_ASP"/>
    <property type="match status" value="1"/>
</dbReference>
<dbReference type="SUPFAM" id="SSF52743">
    <property type="entry name" value="Subtilisin-like"/>
    <property type="match status" value="1"/>
</dbReference>
<proteinExistence type="inferred from homology"/>
<evidence type="ECO:0000256" key="3">
    <source>
        <dbReference type="ARBA" id="ARBA00022801"/>
    </source>
</evidence>
<dbReference type="InterPro" id="IPR036852">
    <property type="entry name" value="Peptidase_S8/S53_dom_sf"/>
</dbReference>
<dbReference type="FunFam" id="3.40.50.200:FF:000014">
    <property type="entry name" value="Proteinase K"/>
    <property type="match status" value="1"/>
</dbReference>
<dbReference type="Pfam" id="PF05922">
    <property type="entry name" value="Inhibitor_I9"/>
    <property type="match status" value="1"/>
</dbReference>
<sequence>MVLGLGLLCLGACGPTEQLEGAVSQEELGTSEGLLRASEPVRGQYIITFNESMKKNVGAQAQALAAAHGGEVLHVYEHALRGFAARLPESVALALTRNPNVARVEEDAVMRADAWTQNTVAYAPIDFWGLDRVDQPSLPLSNTFTYTRTGRGVNVYVLDTGIYTAHQDFNYGTTVAGARAFGAYSAVADGNGTNDCHGHGTHVAGTIGGYLAGVAKDTRLYAVRVLGCNGTGMASDFIAGLDWVRLNATKPAVANMSLGFSGRVATVETALTNLINSGVTAVVAAGNSNVLACNVTPAAVPAAITVGATDNTDTRAGFSNYGSCVDLFAPGVGIWSAANTGAASYRLDHGTSMAAPNVAGLAAQYLEGAPAATPATVASWVVMTNATRNKVINPGVGSPNRLASVSPDDPCAATVGTGTYKGYICDSNLNFISTQNISCQYARDNCLLNASNNPSRSFYCTWNGIPVYRREVSAGVCNAIAQ</sequence>
<dbReference type="InterPro" id="IPR010259">
    <property type="entry name" value="S8pro/Inhibitor_I9"/>
</dbReference>
<organism evidence="9 11">
    <name type="scientific">Hyalangium minutum</name>
    <dbReference type="NCBI Taxonomy" id="394096"/>
    <lineage>
        <taxon>Bacteria</taxon>
        <taxon>Pseudomonadati</taxon>
        <taxon>Myxococcota</taxon>
        <taxon>Myxococcia</taxon>
        <taxon>Myxococcales</taxon>
        <taxon>Cystobacterineae</taxon>
        <taxon>Archangiaceae</taxon>
        <taxon>Hyalangium</taxon>
    </lineage>
</organism>
<dbReference type="PANTHER" id="PTHR43806">
    <property type="entry name" value="PEPTIDASE S8"/>
    <property type="match status" value="1"/>
</dbReference>
<evidence type="ECO:0000256" key="5">
    <source>
        <dbReference type="PROSITE-ProRule" id="PRU01240"/>
    </source>
</evidence>
<accession>A0A085VSP9</accession>
<dbReference type="SUPFAM" id="SSF54897">
    <property type="entry name" value="Protease propeptides/inhibitors"/>
    <property type="match status" value="1"/>
</dbReference>
<keyword evidence="2 5" id="KW-0645">Protease</keyword>
<dbReference type="EMBL" id="JMCB01000040">
    <property type="protein sequence ID" value="KFE58462.1"/>
    <property type="molecule type" value="Genomic_DNA"/>
</dbReference>
<dbReference type="InterPro" id="IPR034193">
    <property type="entry name" value="PCSK9_ProteinaseK-like"/>
</dbReference>
<keyword evidence="11" id="KW-1185">Reference proteome</keyword>
<feature type="active site" description="Charge relay system" evidence="5">
    <location>
        <position position="352"/>
    </location>
</feature>
<comment type="caution">
    <text evidence="9">The sequence shown here is derived from an EMBL/GenBank/DDBJ whole genome shotgun (WGS) entry which is preliminary data.</text>
</comment>
<gene>
    <name evidence="10" type="ORF">DB31_4882</name>
    <name evidence="9" type="ORF">DB31_6728</name>
</gene>
<evidence type="ECO:0000259" key="7">
    <source>
        <dbReference type="Pfam" id="PF00082"/>
    </source>
</evidence>
<dbReference type="Proteomes" id="UP000028725">
    <property type="component" value="Unassembled WGS sequence"/>
</dbReference>
<feature type="domain" description="Inhibitor I9" evidence="8">
    <location>
        <begin position="44"/>
        <end position="112"/>
    </location>
</feature>
<evidence type="ECO:0000256" key="1">
    <source>
        <dbReference type="ARBA" id="ARBA00011073"/>
    </source>
</evidence>
<feature type="active site" description="Charge relay system" evidence="5">
    <location>
        <position position="159"/>
    </location>
</feature>
<evidence type="ECO:0000259" key="8">
    <source>
        <dbReference type="Pfam" id="PF05922"/>
    </source>
</evidence>
<protein>
    <submittedName>
        <fullName evidence="10">Alkaline serine exoprotease A</fullName>
    </submittedName>
    <submittedName>
        <fullName evidence="9">Extracellular serine proteinase</fullName>
    </submittedName>
</protein>
<dbReference type="InterPro" id="IPR023827">
    <property type="entry name" value="Peptidase_S8_Asp-AS"/>
</dbReference>
<dbReference type="InterPro" id="IPR050131">
    <property type="entry name" value="Peptidase_S8_subtilisin-like"/>
</dbReference>
<dbReference type="InterPro" id="IPR000209">
    <property type="entry name" value="Peptidase_S8/S53_dom"/>
</dbReference>
<dbReference type="Pfam" id="PF00082">
    <property type="entry name" value="Peptidase_S8"/>
    <property type="match status" value="1"/>
</dbReference>
<keyword evidence="3 5" id="KW-0378">Hydrolase</keyword>
<dbReference type="InterPro" id="IPR015500">
    <property type="entry name" value="Peptidase_S8_subtilisin-rel"/>
</dbReference>
<comment type="similarity">
    <text evidence="1 5 6">Belongs to the peptidase S8 family.</text>
</comment>
<dbReference type="InterPro" id="IPR037045">
    <property type="entry name" value="S8pro/Inhibitor_I9_sf"/>
</dbReference>
<evidence type="ECO:0000313" key="9">
    <source>
        <dbReference type="EMBL" id="KFE58462.1"/>
    </source>
</evidence>
<dbReference type="GO" id="GO:0005615">
    <property type="term" value="C:extracellular space"/>
    <property type="evidence" value="ECO:0007669"/>
    <property type="project" value="TreeGrafter"/>
</dbReference>
<dbReference type="GO" id="GO:0006508">
    <property type="term" value="P:proteolysis"/>
    <property type="evidence" value="ECO:0007669"/>
    <property type="project" value="UniProtKB-KW"/>
</dbReference>
<dbReference type="Gene3D" id="3.30.70.80">
    <property type="entry name" value="Peptidase S8 propeptide/proteinase inhibitor I9"/>
    <property type="match status" value="1"/>
</dbReference>
<evidence type="ECO:0000313" key="11">
    <source>
        <dbReference type="Proteomes" id="UP000028725"/>
    </source>
</evidence>